<evidence type="ECO:0000313" key="5">
    <source>
        <dbReference type="RefSeq" id="XP_005111094.1"/>
    </source>
</evidence>
<dbReference type="Proteomes" id="UP000694888">
    <property type="component" value="Unplaced"/>
</dbReference>
<evidence type="ECO:0000256" key="2">
    <source>
        <dbReference type="PROSITE-ProRule" id="PRU00447"/>
    </source>
</evidence>
<dbReference type="PANTHER" id="PTHR13067">
    <property type="entry name" value="CASPASE-ACTIVATED DNASE"/>
    <property type="match status" value="1"/>
</dbReference>
<dbReference type="RefSeq" id="XP_005111094.1">
    <property type="nucleotide sequence ID" value="XM_005111037.3"/>
</dbReference>
<dbReference type="InterPro" id="IPR015311">
    <property type="entry name" value="DFF40_C"/>
</dbReference>
<dbReference type="GeneID" id="101858450"/>
<dbReference type="PANTHER" id="PTHR13067:SF2">
    <property type="entry name" value="CASPASE-ACTIVATED DNASE"/>
    <property type="match status" value="1"/>
</dbReference>
<dbReference type="PROSITE" id="PS51135">
    <property type="entry name" value="CIDE_N"/>
    <property type="match status" value="1"/>
</dbReference>
<dbReference type="SUPFAM" id="SSF54060">
    <property type="entry name" value="His-Me finger endonucleases"/>
    <property type="match status" value="1"/>
</dbReference>
<proteinExistence type="predicted"/>
<sequence length="335" mass="38886">MKPFTIQDSSSSRRIKIIAKNLADVINKGIEKLKIPAREEVTVVLENDGTIVDCSDSLRSLPDDTALVLLRAGEDWRGAGDQLYEALEKFSMSNLKMEITKRFHRRVLDGGKAYQILNSLSFLEESSDDFEKETRSEHKEWFEGLNEQFQTKTKYMRNLAQGRTRSYLRKAKENFDKVKDRTTKAHLQRLSEKLRLQLNKAEAHGDYFDRTVPRKQNRMCQDSGMFLCEGPYDCDQCPTAHSINPYVSKRNRMLFNLWNLDHIYEKSRAVIPTVLSAAKNIPEGHQLSCKEVYKYLFTRQNLKLVELSCHKKEARDQVLREDEFYESAGNDSVRA</sequence>
<dbReference type="SMART" id="SM00266">
    <property type="entry name" value="CAD"/>
    <property type="match status" value="1"/>
</dbReference>
<dbReference type="Pfam" id="PF02017">
    <property type="entry name" value="CIDE-N"/>
    <property type="match status" value="1"/>
</dbReference>
<dbReference type="Pfam" id="PF09230">
    <property type="entry name" value="DFF40"/>
    <property type="match status" value="1"/>
</dbReference>
<gene>
    <name evidence="5" type="primary">LOC101858450</name>
</gene>
<keyword evidence="4" id="KW-1185">Reference proteome</keyword>
<dbReference type="InterPro" id="IPR039729">
    <property type="entry name" value="DFF40"/>
</dbReference>
<reference evidence="5" key="1">
    <citation type="submission" date="2025-08" db="UniProtKB">
        <authorList>
            <consortium name="RefSeq"/>
        </authorList>
    </citation>
    <scope>IDENTIFICATION</scope>
</reference>
<evidence type="ECO:0000313" key="4">
    <source>
        <dbReference type="Proteomes" id="UP000694888"/>
    </source>
</evidence>
<evidence type="ECO:0000256" key="1">
    <source>
        <dbReference type="ARBA" id="ARBA00022703"/>
    </source>
</evidence>
<organism evidence="4 5">
    <name type="scientific">Aplysia californica</name>
    <name type="common">California sea hare</name>
    <dbReference type="NCBI Taxonomy" id="6500"/>
    <lineage>
        <taxon>Eukaryota</taxon>
        <taxon>Metazoa</taxon>
        <taxon>Spiralia</taxon>
        <taxon>Lophotrochozoa</taxon>
        <taxon>Mollusca</taxon>
        <taxon>Gastropoda</taxon>
        <taxon>Heterobranchia</taxon>
        <taxon>Euthyneura</taxon>
        <taxon>Tectipleura</taxon>
        <taxon>Aplysiida</taxon>
        <taxon>Aplysioidea</taxon>
        <taxon>Aplysiidae</taxon>
        <taxon>Aplysia</taxon>
    </lineage>
</organism>
<keyword evidence="1 2" id="KW-0053">Apoptosis</keyword>
<dbReference type="Gene3D" id="3.10.20.10">
    <property type="match status" value="1"/>
</dbReference>
<dbReference type="SUPFAM" id="SSF54277">
    <property type="entry name" value="CAD &amp; PB1 domains"/>
    <property type="match status" value="1"/>
</dbReference>
<dbReference type="InterPro" id="IPR044925">
    <property type="entry name" value="His-Me_finger_sf"/>
</dbReference>
<feature type="domain" description="CIDE-N" evidence="3">
    <location>
        <begin position="1"/>
        <end position="78"/>
    </location>
</feature>
<evidence type="ECO:0000259" key="3">
    <source>
        <dbReference type="PROSITE" id="PS51135"/>
    </source>
</evidence>
<protein>
    <submittedName>
        <fullName evidence="5">DNAation factor subunit beta</fullName>
    </submittedName>
</protein>
<dbReference type="InterPro" id="IPR003508">
    <property type="entry name" value="CIDE-N_dom"/>
</dbReference>
<accession>A0ABM0K871</accession>
<name>A0ABM0K871_APLCA</name>